<gene>
    <name evidence="2" type="ORF">APLA_LOCUS17225</name>
</gene>
<name>A0A8S1BDI9_ARCPL</name>
<feature type="region of interest" description="Disordered" evidence="1">
    <location>
        <begin position="30"/>
        <end position="52"/>
    </location>
</feature>
<accession>A0A8S1BDI9</accession>
<dbReference type="Proteomes" id="UP000494256">
    <property type="component" value="Unassembled WGS sequence"/>
</dbReference>
<proteinExistence type="predicted"/>
<sequence length="92" mass="9796">MLATKSNQRLSIDKNVNKLAHDTLPALMCCGRRGPGGPPQRTSTHRSNALTQAGAGCEQSSYKRRMSCSTGIDWCRQSLENSSEAAICAGGV</sequence>
<dbReference type="AlphaFoldDB" id="A0A8S1BDI9"/>
<evidence type="ECO:0000313" key="2">
    <source>
        <dbReference type="EMBL" id="CAB3260867.1"/>
    </source>
</evidence>
<evidence type="ECO:0000256" key="1">
    <source>
        <dbReference type="SAM" id="MobiDB-lite"/>
    </source>
</evidence>
<comment type="caution">
    <text evidence="2">The sequence shown here is derived from an EMBL/GenBank/DDBJ whole genome shotgun (WGS) entry which is preliminary data.</text>
</comment>
<dbReference type="EMBL" id="CADEBD010000885">
    <property type="protein sequence ID" value="CAB3260867.1"/>
    <property type="molecule type" value="Genomic_DNA"/>
</dbReference>
<evidence type="ECO:0000313" key="3">
    <source>
        <dbReference type="Proteomes" id="UP000494256"/>
    </source>
</evidence>
<reference evidence="2 3" key="1">
    <citation type="submission" date="2020-04" db="EMBL/GenBank/DDBJ databases">
        <authorList>
            <person name="Wallbank WR R."/>
            <person name="Pardo Diaz C."/>
            <person name="Kozak K."/>
            <person name="Martin S."/>
            <person name="Jiggins C."/>
            <person name="Moest M."/>
            <person name="Warren A I."/>
            <person name="Byers J.R.P. K."/>
            <person name="Montejo-Kovacevich G."/>
            <person name="Yen C E."/>
        </authorList>
    </citation>
    <scope>NUCLEOTIDE SEQUENCE [LARGE SCALE GENOMIC DNA]</scope>
</reference>
<protein>
    <submittedName>
        <fullName evidence="2">Uncharacterized protein</fullName>
    </submittedName>
</protein>
<organism evidence="2 3">
    <name type="scientific">Arctia plantaginis</name>
    <name type="common">Wood tiger moth</name>
    <name type="synonym">Phalaena plantaginis</name>
    <dbReference type="NCBI Taxonomy" id="874455"/>
    <lineage>
        <taxon>Eukaryota</taxon>
        <taxon>Metazoa</taxon>
        <taxon>Ecdysozoa</taxon>
        <taxon>Arthropoda</taxon>
        <taxon>Hexapoda</taxon>
        <taxon>Insecta</taxon>
        <taxon>Pterygota</taxon>
        <taxon>Neoptera</taxon>
        <taxon>Endopterygota</taxon>
        <taxon>Lepidoptera</taxon>
        <taxon>Glossata</taxon>
        <taxon>Ditrysia</taxon>
        <taxon>Noctuoidea</taxon>
        <taxon>Erebidae</taxon>
        <taxon>Arctiinae</taxon>
        <taxon>Arctia</taxon>
    </lineage>
</organism>